<proteinExistence type="predicted"/>
<name>A0A0G4B497_9BACT</name>
<dbReference type="Proteomes" id="UP000035648">
    <property type="component" value="Chromosome"/>
</dbReference>
<evidence type="ECO:0000313" key="1">
    <source>
        <dbReference type="EMBL" id="AKM82208.1"/>
    </source>
</evidence>
<dbReference type="InterPro" id="IPR007833">
    <property type="entry name" value="Capsule_polysaccharide_synth"/>
</dbReference>
<accession>A0A0G4B497</accession>
<dbReference type="EMBL" id="CP011213">
    <property type="protein sequence ID" value="AKM82208.1"/>
    <property type="molecule type" value="Genomic_DNA"/>
</dbReference>
<reference evidence="1 2" key="1">
    <citation type="journal article" date="2015" name="Nature">
        <title>rRNA introns, odd ribosomes, and small enigmatic genomes across a large radiation of phyla.</title>
        <authorList>
            <person name="Brown C.T."/>
            <person name="Hug L.A."/>
            <person name="Thomas B.C."/>
            <person name="Sharon I."/>
            <person name="Castelle C.J."/>
            <person name="Singh A."/>
            <person name="Wilkins M.J."/>
            <person name="Williams K.H."/>
            <person name="Banfield J.F."/>
        </authorList>
    </citation>
    <scope>NUCLEOTIDE SEQUENCE [LARGE SCALE GENOMIC DNA]</scope>
</reference>
<dbReference type="STRING" id="1618337.UT28_C0001G0402"/>
<dbReference type="KEGG" id="bbgw:UT28_C0001G0402"/>
<gene>
    <name evidence="1" type="ORF">UT28_C0001G0402</name>
</gene>
<dbReference type="Pfam" id="PF05159">
    <property type="entry name" value="Capsule_synth"/>
    <property type="match status" value="1"/>
</dbReference>
<protein>
    <recommendedName>
        <fullName evidence="3">Capsule polysaccharide biosynthesis protein</fullName>
    </recommendedName>
</protein>
<dbReference type="GO" id="GO:0000271">
    <property type="term" value="P:polysaccharide biosynthetic process"/>
    <property type="evidence" value="ECO:0007669"/>
    <property type="project" value="InterPro"/>
</dbReference>
<dbReference type="GO" id="GO:0015774">
    <property type="term" value="P:polysaccharide transport"/>
    <property type="evidence" value="ECO:0007669"/>
    <property type="project" value="InterPro"/>
</dbReference>
<evidence type="ECO:0000313" key="2">
    <source>
        <dbReference type="Proteomes" id="UP000035648"/>
    </source>
</evidence>
<organism evidence="1 2">
    <name type="scientific">Berkelbacteria bacterium GW2011_GWE1_39_12</name>
    <dbReference type="NCBI Taxonomy" id="1618337"/>
    <lineage>
        <taxon>Bacteria</taxon>
        <taxon>Candidatus Berkelbacteria</taxon>
    </lineage>
</organism>
<dbReference type="AlphaFoldDB" id="A0A0G4B497"/>
<sequence length="466" mass="54853">MNILWITNKYVEGKSLSRYYPDFLKFVEENVDKSGNKISFIFFSNAMVPRIKSKNNFFFDPKKIVLKNDKLIKKTAAKLEDEYQFTFKQAYFPDLIQVSKNQDFRKIHLTEKEFSSLGHLVHKFLFLENIIDQKKLDVVFCDQSPEVEMELARVICLKKKKIFLRQTESFLGRCVFHQQFAFGKEKIVLATLDKKITRSFAKNFVNDFARHNRPAYPPVEHLKADFKEFYLQRLIHFYKYPQFIKLFFLKPYFLFEEKILKTLIRKKFYKNRPYFFFGFHLPTESTVSLRALPYMNQFSLIESISRVLPFGYYLYVREHPGWRKRFSFSFLKKVGALPCVRLISPDIPISDILKSSRGILTYNATTGIEALMYGKPILSFAPNLYHNLHPAADYCSDLYNLGMQLSKLANASVNKKDTYEYIYKMLRSSSRVSIRAGTFLSKKDSVEKASVFAKELLAAIEYCEKN</sequence>
<evidence type="ECO:0008006" key="3">
    <source>
        <dbReference type="Google" id="ProtNLM"/>
    </source>
</evidence>